<dbReference type="Proteomes" id="UP000000417">
    <property type="component" value="Chromosome"/>
</dbReference>
<dbReference type="AlphaFoldDB" id="Q67M13"/>
<sequence length="189" mass="19652">MELILGLLIGTAFGFILRRSRVASNACIRGALALTDFHMLKLLLTAVGVTLILVFPLSALGIVNFSVKPTYVVGIVVGGLLFGVGMAVAGFCPGTMLAALPGGDRRFWWAVAGGLAGSLAYALVYEPLEPLLIRPLNLGRLTLPDLLGLNPVVAGVGVGIVILVGVILLDRTTARNKPAIPDLARTGVD</sequence>
<organism evidence="2 3">
    <name type="scientific">Symbiobacterium thermophilum (strain DSM 24528 / JCM 14929 / IAM 14863 / T)</name>
    <dbReference type="NCBI Taxonomy" id="292459"/>
    <lineage>
        <taxon>Bacteria</taxon>
        <taxon>Bacillati</taxon>
        <taxon>Bacillota</taxon>
        <taxon>Clostridia</taxon>
        <taxon>Eubacteriales</taxon>
        <taxon>Symbiobacteriaceae</taxon>
        <taxon>Symbiobacterium</taxon>
    </lineage>
</organism>
<proteinExistence type="predicted"/>
<keyword evidence="3" id="KW-1185">Reference proteome</keyword>
<dbReference type="InterPro" id="IPR007272">
    <property type="entry name" value="Sulf_transp_TsuA/YedE"/>
</dbReference>
<feature type="transmembrane region" description="Helical" evidence="1">
    <location>
        <begin position="146"/>
        <end position="169"/>
    </location>
</feature>
<dbReference type="STRING" id="292459.STH2297"/>
<dbReference type="KEGG" id="sth:STH2297"/>
<dbReference type="HOGENOM" id="CLU_037802_0_1_9"/>
<evidence type="ECO:0000313" key="3">
    <source>
        <dbReference type="Proteomes" id="UP000000417"/>
    </source>
</evidence>
<protein>
    <submittedName>
        <fullName evidence="2">Uncharacterized protein</fullName>
    </submittedName>
</protein>
<reference evidence="2 3" key="1">
    <citation type="journal article" date="2004" name="Nucleic Acids Res.">
        <title>Genome sequence of Symbiobacterium thermophilum, an uncultivable bacterium that depends on microbial commensalism.</title>
        <authorList>
            <person name="Ueda K."/>
            <person name="Yamashita A."/>
            <person name="Ishikawa J."/>
            <person name="Shimada M."/>
            <person name="Watsuji T."/>
            <person name="Morimura K."/>
            <person name="Ikeda H."/>
            <person name="Hattori M."/>
            <person name="Beppu T."/>
        </authorList>
    </citation>
    <scope>NUCLEOTIDE SEQUENCE [LARGE SCALE GENOMIC DNA]</scope>
    <source>
        <strain evidence="3">T / IAM 14863</strain>
    </source>
</reference>
<dbReference type="RefSeq" id="WP_011196420.1">
    <property type="nucleotide sequence ID" value="NC_006177.1"/>
</dbReference>
<feature type="transmembrane region" description="Helical" evidence="1">
    <location>
        <begin position="106"/>
        <end position="125"/>
    </location>
</feature>
<evidence type="ECO:0000313" key="2">
    <source>
        <dbReference type="EMBL" id="BAD41282.1"/>
    </source>
</evidence>
<feature type="transmembrane region" description="Helical" evidence="1">
    <location>
        <begin position="43"/>
        <end position="65"/>
    </location>
</feature>
<evidence type="ECO:0000256" key="1">
    <source>
        <dbReference type="SAM" id="Phobius"/>
    </source>
</evidence>
<feature type="transmembrane region" description="Helical" evidence="1">
    <location>
        <begin position="72"/>
        <end position="100"/>
    </location>
</feature>
<dbReference type="eggNOG" id="COG2391">
    <property type="taxonomic scope" value="Bacteria"/>
</dbReference>
<accession>Q67M13</accession>
<dbReference type="EMBL" id="AP006840">
    <property type="protein sequence ID" value="BAD41282.1"/>
    <property type="molecule type" value="Genomic_DNA"/>
</dbReference>
<name>Q67M13_SYMTH</name>
<keyword evidence="1" id="KW-0812">Transmembrane</keyword>
<keyword evidence="1" id="KW-0472">Membrane</keyword>
<gene>
    <name evidence="2" type="ordered locus">STH2297</name>
</gene>
<keyword evidence="1" id="KW-1133">Transmembrane helix</keyword>
<dbReference type="OrthoDB" id="9790409at2"/>
<dbReference type="Pfam" id="PF04143">
    <property type="entry name" value="Sulf_transp"/>
    <property type="match status" value="1"/>
</dbReference>